<dbReference type="AlphaFoldDB" id="A0A5D6WQR5"/>
<evidence type="ECO:0000313" key="1">
    <source>
        <dbReference type="EMBL" id="TYZ30267.1"/>
    </source>
</evidence>
<dbReference type="EMBL" id="VTOZ01000004">
    <property type="protein sequence ID" value="TYZ30267.1"/>
    <property type="molecule type" value="Genomic_DNA"/>
</dbReference>
<comment type="caution">
    <text evidence="1">The sequence shown here is derived from an EMBL/GenBank/DDBJ whole genome shotgun (WGS) entry which is preliminary data.</text>
</comment>
<keyword evidence="2" id="KW-1185">Reference proteome</keyword>
<sequence length="176" mass="21090">MSHVDLNVDNVNKLISWFYEKNISKRFDMKIIDAFYNELDKNIHVYLGEMTRSRYMIFRIDGKLISDVDFLETKYYFLCKKSTVSMDILSAIYDCYNDFLLLLLREGKDYYIKYIGVHDEDVIVVPHNIIPEYLIQMKEGATLVGDSDDVDEYGRYRWNYSIDYRQKAIERRCLAY</sequence>
<accession>A0A5D6WQR5</accession>
<evidence type="ECO:0000313" key="2">
    <source>
        <dbReference type="Proteomes" id="UP000322783"/>
    </source>
</evidence>
<gene>
    <name evidence="1" type="ORF">FZ041_03040</name>
</gene>
<dbReference type="RefSeq" id="WP_149188466.1">
    <property type="nucleotide sequence ID" value="NZ_VTOZ01000004.1"/>
</dbReference>
<protein>
    <submittedName>
        <fullName evidence="1">Uncharacterized protein</fullName>
    </submittedName>
</protein>
<organism evidence="1 2">
    <name type="scientific">Selenomonas caprae</name>
    <dbReference type="NCBI Taxonomy" id="2606905"/>
    <lineage>
        <taxon>Bacteria</taxon>
        <taxon>Bacillati</taxon>
        <taxon>Bacillota</taxon>
        <taxon>Negativicutes</taxon>
        <taxon>Selenomonadales</taxon>
        <taxon>Selenomonadaceae</taxon>
        <taxon>Selenomonas</taxon>
    </lineage>
</organism>
<proteinExistence type="predicted"/>
<dbReference type="Proteomes" id="UP000322783">
    <property type="component" value="Unassembled WGS sequence"/>
</dbReference>
<reference evidence="1 2" key="1">
    <citation type="submission" date="2019-08" db="EMBL/GenBank/DDBJ databases">
        <title>Selenomonas sp. mPRGC5 and Selenomonas sp. mPRGC8 isolated from ruminal fluid of dairy goat (Capra hircus).</title>
        <authorList>
            <person name="Poothong S."/>
            <person name="Nuengjamnong C."/>
            <person name="Tanasupawat S."/>
        </authorList>
    </citation>
    <scope>NUCLEOTIDE SEQUENCE [LARGE SCALE GENOMIC DNA]</scope>
    <source>
        <strain evidence="2">mPRGC8</strain>
    </source>
</reference>
<name>A0A5D6WQR5_9FIRM</name>